<name>A0A7G9RG76_9ACTN</name>
<dbReference type="EMBL" id="CP060713">
    <property type="protein sequence ID" value="QNN54601.1"/>
    <property type="molecule type" value="Genomic_DNA"/>
</dbReference>
<protein>
    <submittedName>
        <fullName evidence="1">DUF3800 domain-containing protein</fullName>
    </submittedName>
</protein>
<dbReference type="InterPro" id="IPR024524">
    <property type="entry name" value="DUF3800"/>
</dbReference>
<sequence>MTLVLLCYVDESNHGDFHGFAALLADEHATKALTDDLNRIMSQASVDFGIPRTTEFHAHPMFHGKDEWSNVGARARVGLFFKVVNAITSADVTMILRSVDNRLLKARQARENYRVHFPAEQVCFQHILQRANRVAKRQDTYALMIADNRSDRERHRERFATYQTSGTPGVYMHTTLERLLDTVHFAPSHQSRMLQAADMLAFIYRRRMTVFEQDIRSEQAMAKLWGRIIDCGKLCDVGSWP</sequence>
<gene>
    <name evidence="1" type="ORF">H9L09_10010</name>
</gene>
<dbReference type="Pfam" id="PF12686">
    <property type="entry name" value="DUF3800"/>
    <property type="match status" value="1"/>
</dbReference>
<reference evidence="1 2" key="1">
    <citation type="submission" date="2020-08" db="EMBL/GenBank/DDBJ databases">
        <title>Genome sequence of Nocardioides mesophilus KACC 16243T.</title>
        <authorList>
            <person name="Hyun D.-W."/>
            <person name="Bae J.-W."/>
        </authorList>
    </citation>
    <scope>NUCLEOTIDE SEQUENCE [LARGE SCALE GENOMIC DNA]</scope>
    <source>
        <strain evidence="1 2">KACC 16243</strain>
    </source>
</reference>
<evidence type="ECO:0000313" key="2">
    <source>
        <dbReference type="Proteomes" id="UP000515947"/>
    </source>
</evidence>
<dbReference type="RefSeq" id="WP_187580441.1">
    <property type="nucleotide sequence ID" value="NZ_CP060713.1"/>
</dbReference>
<keyword evidence="2" id="KW-1185">Reference proteome</keyword>
<organism evidence="1 2">
    <name type="scientific">Nocardioides mesophilus</name>
    <dbReference type="NCBI Taxonomy" id="433659"/>
    <lineage>
        <taxon>Bacteria</taxon>
        <taxon>Bacillati</taxon>
        <taxon>Actinomycetota</taxon>
        <taxon>Actinomycetes</taxon>
        <taxon>Propionibacteriales</taxon>
        <taxon>Nocardioidaceae</taxon>
        <taxon>Nocardioides</taxon>
    </lineage>
</organism>
<proteinExistence type="predicted"/>
<accession>A0A7G9RG76</accession>
<dbReference type="AlphaFoldDB" id="A0A7G9RG76"/>
<dbReference type="KEGG" id="nmes:H9L09_10010"/>
<evidence type="ECO:0000313" key="1">
    <source>
        <dbReference type="EMBL" id="QNN54601.1"/>
    </source>
</evidence>
<dbReference type="Proteomes" id="UP000515947">
    <property type="component" value="Chromosome"/>
</dbReference>